<dbReference type="GO" id="GO:0006189">
    <property type="term" value="P:'de novo' IMP biosynthetic process"/>
    <property type="evidence" value="ECO:0007669"/>
    <property type="project" value="UniProtKB-UniPathway"/>
</dbReference>
<dbReference type="GO" id="GO:0005829">
    <property type="term" value="C:cytosol"/>
    <property type="evidence" value="ECO:0007669"/>
    <property type="project" value="TreeGrafter"/>
</dbReference>
<dbReference type="GO" id="GO:0070626">
    <property type="term" value="F:(S)-2-(5-amino-1-(5-phospho-D-ribosyl)imidazole-4-carboxamido) succinate lyase (fumarate-forming) activity"/>
    <property type="evidence" value="ECO:0007669"/>
    <property type="project" value="TreeGrafter"/>
</dbReference>
<comment type="catalytic activity">
    <reaction evidence="8">
        <text>(2S)-2-[5-amino-1-(5-phospho-beta-D-ribosyl)imidazole-4-carboxamido]succinate = 5-amino-1-(5-phospho-beta-D-ribosyl)imidazole-4-carboxamide + fumarate</text>
        <dbReference type="Rhea" id="RHEA:23920"/>
        <dbReference type="ChEBI" id="CHEBI:29806"/>
        <dbReference type="ChEBI" id="CHEBI:58443"/>
        <dbReference type="ChEBI" id="CHEBI:58475"/>
        <dbReference type="EC" id="4.3.2.2"/>
    </reaction>
    <physiologicalReaction direction="left-to-right" evidence="8">
        <dbReference type="Rhea" id="RHEA:23921"/>
    </physiologicalReaction>
</comment>
<gene>
    <name evidence="14" type="ORF">A3K49_02140</name>
</gene>
<dbReference type="Gene3D" id="1.10.275.10">
    <property type="entry name" value="Fumarase/aspartase (N-terminal domain)"/>
    <property type="match status" value="1"/>
</dbReference>
<evidence type="ECO:0000256" key="12">
    <source>
        <dbReference type="RuleBase" id="RU361172"/>
    </source>
</evidence>
<dbReference type="SUPFAM" id="SSF48557">
    <property type="entry name" value="L-aspartase-like"/>
    <property type="match status" value="1"/>
</dbReference>
<dbReference type="PRINTS" id="PR00149">
    <property type="entry name" value="FUMRATELYASE"/>
</dbReference>
<dbReference type="Gene3D" id="1.10.40.30">
    <property type="entry name" value="Fumarase/aspartase (C-terminal domain)"/>
    <property type="match status" value="1"/>
</dbReference>
<dbReference type="PROSITE" id="PS00163">
    <property type="entry name" value="FUMARATE_LYASES"/>
    <property type="match status" value="1"/>
</dbReference>
<dbReference type="Gene3D" id="1.20.200.10">
    <property type="entry name" value="Fumarase/aspartase (Central domain)"/>
    <property type="match status" value="1"/>
</dbReference>
<evidence type="ECO:0000259" key="13">
    <source>
        <dbReference type="SMART" id="SM00998"/>
    </source>
</evidence>
<dbReference type="InterPro" id="IPR004769">
    <property type="entry name" value="Pur_lyase"/>
</dbReference>
<dbReference type="InterPro" id="IPR019468">
    <property type="entry name" value="AdenyloSucc_lyase_C"/>
</dbReference>
<sequence>MIDRYTLPKMREIWSEENKFRKWLEVELAACEAWTALGRIPKQALDKIKKKANFDIKRINEIERETNHDLIAFLTSVAEKVGRESRFIHLGLTSYDVEDTARSIQMREAADLIIKNIEDGIKILKRRAKEEKDTLMMGRTHGVHAEPITFGLKLLVWVAEMERNLDRLKHARAVIAVGKISGAVGTYALVDPRVEEYVCKKLGLSASPASTQVLQRDRHAEFMTSLAIVAASLEQFATEIRNLQRTEILEVEEPFGKGQKGSSAMPHKKNPITCERIAGLARVVRGNAMAALENVALWHERDITHSSVERIILPDTCMLVDYMLHKFAWVMDGLVVYPQNMRKNIEKSGGMVFSQKLLLILTDRGLTREESYKIVQTAAMKSRSTGKSFKDILMEDKEALKLVSPKEFEKIFDIRDNVKNVDVVFRRFGL</sequence>
<dbReference type="CDD" id="cd01360">
    <property type="entry name" value="Adenylsuccinate_lyase_1"/>
    <property type="match status" value="1"/>
</dbReference>
<evidence type="ECO:0000256" key="5">
    <source>
        <dbReference type="ARBA" id="ARBA00017058"/>
    </source>
</evidence>
<dbReference type="InterPro" id="IPR024083">
    <property type="entry name" value="Fumarase/histidase_N"/>
</dbReference>
<dbReference type="NCBIfam" id="TIGR00928">
    <property type="entry name" value="purB"/>
    <property type="match status" value="1"/>
</dbReference>
<reference evidence="14 15" key="1">
    <citation type="journal article" date="2016" name="Nat. Commun.">
        <title>Thousands of microbial genomes shed light on interconnected biogeochemical processes in an aquifer system.</title>
        <authorList>
            <person name="Anantharaman K."/>
            <person name="Brown C.T."/>
            <person name="Hug L.A."/>
            <person name="Sharon I."/>
            <person name="Castelle C.J."/>
            <person name="Probst A.J."/>
            <person name="Thomas B.C."/>
            <person name="Singh A."/>
            <person name="Wilkins M.J."/>
            <person name="Karaoz U."/>
            <person name="Brodie E.L."/>
            <person name="Williams K.H."/>
            <person name="Hubbard S.S."/>
            <person name="Banfield J.F."/>
        </authorList>
    </citation>
    <scope>NUCLEOTIDE SEQUENCE [LARGE SCALE GENOMIC DNA]</scope>
</reference>
<comment type="caution">
    <text evidence="14">The sequence shown here is derived from an EMBL/GenBank/DDBJ whole genome shotgun (WGS) entry which is preliminary data.</text>
</comment>
<dbReference type="InterPro" id="IPR022761">
    <property type="entry name" value="Fumarate_lyase_N"/>
</dbReference>
<comment type="similarity">
    <text evidence="3 12">Belongs to the lyase 1 family. Adenylosuccinate lyase subfamily.</text>
</comment>
<comment type="pathway">
    <text evidence="1 12">Purine metabolism; IMP biosynthesis via de novo pathway; 5-amino-1-(5-phospho-D-ribosyl)imidazole-4-carboxamide from 5-amino-1-(5-phospho-D-ribosyl)imidazole-4-carboxylate: step 2/2.</text>
</comment>
<dbReference type="InterPro" id="IPR008948">
    <property type="entry name" value="L-Aspartase-like"/>
</dbReference>
<proteinExistence type="inferred from homology"/>
<organism evidence="14 15">
    <name type="scientific">candidate division WOR-1 bacterium RIFOXYC12_FULL_54_18</name>
    <dbReference type="NCBI Taxonomy" id="1802584"/>
    <lineage>
        <taxon>Bacteria</taxon>
        <taxon>Bacillati</taxon>
        <taxon>Saganbacteria</taxon>
    </lineage>
</organism>
<dbReference type="FunFam" id="1.20.200.10:FF:000008">
    <property type="entry name" value="Adenylosuccinate lyase"/>
    <property type="match status" value="1"/>
</dbReference>
<evidence type="ECO:0000313" key="14">
    <source>
        <dbReference type="EMBL" id="OGC27794.1"/>
    </source>
</evidence>
<dbReference type="InterPro" id="IPR020557">
    <property type="entry name" value="Fumarate_lyase_CS"/>
</dbReference>
<protein>
    <recommendedName>
        <fullName evidence="5 11">Adenylosuccinate lyase</fullName>
        <shortName evidence="12">ASL</shortName>
        <ecNumber evidence="4 11">4.3.2.2</ecNumber>
    </recommendedName>
    <alternativeName>
        <fullName evidence="9 12">Adenylosuccinase</fullName>
    </alternativeName>
</protein>
<evidence type="ECO:0000256" key="2">
    <source>
        <dbReference type="ARBA" id="ARBA00004734"/>
    </source>
</evidence>
<evidence type="ECO:0000256" key="8">
    <source>
        <dbReference type="ARBA" id="ARBA00024477"/>
    </source>
</evidence>
<evidence type="ECO:0000256" key="1">
    <source>
        <dbReference type="ARBA" id="ARBA00004706"/>
    </source>
</evidence>
<evidence type="ECO:0000256" key="4">
    <source>
        <dbReference type="ARBA" id="ARBA00012339"/>
    </source>
</evidence>
<dbReference type="Proteomes" id="UP000178602">
    <property type="component" value="Unassembled WGS sequence"/>
</dbReference>
<evidence type="ECO:0000313" key="15">
    <source>
        <dbReference type="Proteomes" id="UP000178602"/>
    </source>
</evidence>
<evidence type="ECO:0000256" key="10">
    <source>
        <dbReference type="ARBA" id="ARBA00049115"/>
    </source>
</evidence>
<dbReference type="PRINTS" id="PR00145">
    <property type="entry name" value="ARGSUCLYASE"/>
</dbReference>
<keyword evidence="6 12" id="KW-0658">Purine biosynthesis</keyword>
<keyword evidence="7 12" id="KW-0456">Lyase</keyword>
<dbReference type="PANTHER" id="PTHR43172">
    <property type="entry name" value="ADENYLOSUCCINATE LYASE"/>
    <property type="match status" value="1"/>
</dbReference>
<dbReference type="SMART" id="SM00998">
    <property type="entry name" value="ADSL_C"/>
    <property type="match status" value="1"/>
</dbReference>
<dbReference type="UniPathway" id="UPA00075">
    <property type="reaction ID" value="UER00336"/>
</dbReference>
<dbReference type="Pfam" id="PF10397">
    <property type="entry name" value="ADSL_C"/>
    <property type="match status" value="1"/>
</dbReference>
<dbReference type="PANTHER" id="PTHR43172:SF1">
    <property type="entry name" value="ADENYLOSUCCINATE LYASE"/>
    <property type="match status" value="1"/>
</dbReference>
<dbReference type="EMBL" id="MEUG01000001">
    <property type="protein sequence ID" value="OGC27794.1"/>
    <property type="molecule type" value="Genomic_DNA"/>
</dbReference>
<evidence type="ECO:0000256" key="11">
    <source>
        <dbReference type="NCBIfam" id="TIGR00928"/>
    </source>
</evidence>
<comment type="pathway">
    <text evidence="2 12">Purine metabolism; AMP biosynthesis via de novo pathway; AMP from IMP: step 2/2.</text>
</comment>
<feature type="domain" description="Adenylosuccinate lyase C-terminal" evidence="13">
    <location>
        <begin position="349"/>
        <end position="429"/>
    </location>
</feature>
<dbReference type="Pfam" id="PF00206">
    <property type="entry name" value="Lyase_1"/>
    <property type="match status" value="1"/>
</dbReference>
<dbReference type="EC" id="4.3.2.2" evidence="4 11"/>
<dbReference type="GO" id="GO:0004018">
    <property type="term" value="F:N6-(1,2-dicarboxyethyl)AMP AMP-lyase (fumarate-forming) activity"/>
    <property type="evidence" value="ECO:0007669"/>
    <property type="project" value="UniProtKB-UniRule"/>
</dbReference>
<name>A0A1F4T4Z7_UNCSA</name>
<dbReference type="AlphaFoldDB" id="A0A1F4T4Z7"/>
<evidence type="ECO:0000256" key="3">
    <source>
        <dbReference type="ARBA" id="ARBA00008273"/>
    </source>
</evidence>
<comment type="catalytic activity">
    <reaction evidence="10">
        <text>N(6)-(1,2-dicarboxyethyl)-AMP = fumarate + AMP</text>
        <dbReference type="Rhea" id="RHEA:16853"/>
        <dbReference type="ChEBI" id="CHEBI:29806"/>
        <dbReference type="ChEBI" id="CHEBI:57567"/>
        <dbReference type="ChEBI" id="CHEBI:456215"/>
        <dbReference type="EC" id="4.3.2.2"/>
    </reaction>
    <physiologicalReaction direction="left-to-right" evidence="10">
        <dbReference type="Rhea" id="RHEA:16854"/>
    </physiologicalReaction>
</comment>
<evidence type="ECO:0000256" key="9">
    <source>
        <dbReference type="ARBA" id="ARBA00030717"/>
    </source>
</evidence>
<dbReference type="InterPro" id="IPR000362">
    <property type="entry name" value="Fumarate_lyase_fam"/>
</dbReference>
<dbReference type="FunFam" id="1.10.275.10:FF:000006">
    <property type="entry name" value="Adenylosuccinate lyase"/>
    <property type="match status" value="1"/>
</dbReference>
<accession>A0A1F4T4Z7</accession>
<evidence type="ECO:0000256" key="6">
    <source>
        <dbReference type="ARBA" id="ARBA00022755"/>
    </source>
</evidence>
<evidence type="ECO:0000256" key="7">
    <source>
        <dbReference type="ARBA" id="ARBA00023239"/>
    </source>
</evidence>
<dbReference type="UniPathway" id="UPA00074">
    <property type="reaction ID" value="UER00132"/>
</dbReference>
<dbReference type="GO" id="GO:0044208">
    <property type="term" value="P:'de novo' AMP biosynthetic process"/>
    <property type="evidence" value="ECO:0007669"/>
    <property type="project" value="UniProtKB-UniPathway"/>
</dbReference>